<feature type="domain" description="DUF7797" evidence="2">
    <location>
        <begin position="77"/>
        <end position="133"/>
    </location>
</feature>
<name>A0A843TF24_COLES</name>
<reference evidence="3" key="1">
    <citation type="submission" date="2017-07" db="EMBL/GenBank/DDBJ databases">
        <title>Taro Niue Genome Assembly and Annotation.</title>
        <authorList>
            <person name="Atibalentja N."/>
            <person name="Keating K."/>
            <person name="Fields C.J."/>
        </authorList>
    </citation>
    <scope>NUCLEOTIDE SEQUENCE</scope>
    <source>
        <strain evidence="3">Niue_2</strain>
        <tissue evidence="3">Leaf</tissue>
    </source>
</reference>
<feature type="compositionally biased region" description="Basic and acidic residues" evidence="1">
    <location>
        <begin position="77"/>
        <end position="86"/>
    </location>
</feature>
<dbReference type="Proteomes" id="UP000652761">
    <property type="component" value="Unassembled WGS sequence"/>
</dbReference>
<feature type="region of interest" description="Disordered" evidence="1">
    <location>
        <begin position="48"/>
        <end position="87"/>
    </location>
</feature>
<keyword evidence="4" id="KW-1185">Reference proteome</keyword>
<evidence type="ECO:0000313" key="4">
    <source>
        <dbReference type="Proteomes" id="UP000652761"/>
    </source>
</evidence>
<evidence type="ECO:0000256" key="1">
    <source>
        <dbReference type="SAM" id="MobiDB-lite"/>
    </source>
</evidence>
<dbReference type="OrthoDB" id="787137at2759"/>
<protein>
    <recommendedName>
        <fullName evidence="2">DUF7797 domain-containing protein</fullName>
    </recommendedName>
</protein>
<gene>
    <name evidence="3" type="ORF">Taro_000374</name>
</gene>
<feature type="compositionally biased region" description="Polar residues" evidence="1">
    <location>
        <begin position="19"/>
        <end position="31"/>
    </location>
</feature>
<dbReference type="AlphaFoldDB" id="A0A843TF24"/>
<dbReference type="PANTHER" id="PTHR47527:SF3">
    <property type="entry name" value="RING_FYVE_PHD ZINC FINGER SUPERFAMILY PROTEIN"/>
    <property type="match status" value="1"/>
</dbReference>
<feature type="compositionally biased region" description="Polar residues" evidence="1">
    <location>
        <begin position="1"/>
        <end position="12"/>
    </location>
</feature>
<sequence>SQSLSRACSKGSSPARPSLLSSQRQNAQQQERFFPPVQFTRATGCCTPSLLFRPPPPMGEDSAMPAAAVAGGGTPPDSRKRAKADSEAGELARVAEIVMVLSAMGQMRSGRDPTPSEKSLMAEAREKLARVCESMELHSRKDLFTKEMAMAVVVDHGLNPPKDNIPRPPKLSIAEKVANTKKKVRSLQVNLLLSHMVFYDLYFYCHLLQRGYERSAK</sequence>
<organism evidence="3 4">
    <name type="scientific">Colocasia esculenta</name>
    <name type="common">Wild taro</name>
    <name type="synonym">Arum esculentum</name>
    <dbReference type="NCBI Taxonomy" id="4460"/>
    <lineage>
        <taxon>Eukaryota</taxon>
        <taxon>Viridiplantae</taxon>
        <taxon>Streptophyta</taxon>
        <taxon>Embryophyta</taxon>
        <taxon>Tracheophyta</taxon>
        <taxon>Spermatophyta</taxon>
        <taxon>Magnoliopsida</taxon>
        <taxon>Liliopsida</taxon>
        <taxon>Araceae</taxon>
        <taxon>Aroideae</taxon>
        <taxon>Colocasieae</taxon>
        <taxon>Colocasia</taxon>
    </lineage>
</organism>
<dbReference type="EMBL" id="NMUH01000008">
    <property type="protein sequence ID" value="MQL68123.1"/>
    <property type="molecule type" value="Genomic_DNA"/>
</dbReference>
<proteinExistence type="predicted"/>
<dbReference type="Pfam" id="PF25073">
    <property type="entry name" value="DUF7797"/>
    <property type="match status" value="1"/>
</dbReference>
<comment type="caution">
    <text evidence="3">The sequence shown here is derived from an EMBL/GenBank/DDBJ whole genome shotgun (WGS) entry which is preliminary data.</text>
</comment>
<evidence type="ECO:0000259" key="2">
    <source>
        <dbReference type="Pfam" id="PF25073"/>
    </source>
</evidence>
<accession>A0A843TF24</accession>
<feature type="region of interest" description="Disordered" evidence="1">
    <location>
        <begin position="1"/>
        <end position="36"/>
    </location>
</feature>
<dbReference type="InterPro" id="IPR056699">
    <property type="entry name" value="DUF7797"/>
</dbReference>
<feature type="non-terminal residue" evidence="3">
    <location>
        <position position="1"/>
    </location>
</feature>
<dbReference type="PANTHER" id="PTHR47527">
    <property type="entry name" value="RING/FYVE/PHD ZINC FINGER SUPERFAMILY PROTEIN"/>
    <property type="match status" value="1"/>
</dbReference>
<evidence type="ECO:0000313" key="3">
    <source>
        <dbReference type="EMBL" id="MQL68123.1"/>
    </source>
</evidence>